<dbReference type="GO" id="GO:0016810">
    <property type="term" value="F:hydrolase activity, acting on carbon-nitrogen (but not peptide) bonds"/>
    <property type="evidence" value="ECO:0007669"/>
    <property type="project" value="InterPro"/>
</dbReference>
<dbReference type="Proteomes" id="UP001139516">
    <property type="component" value="Unassembled WGS sequence"/>
</dbReference>
<dbReference type="GO" id="GO:0005975">
    <property type="term" value="P:carbohydrate metabolic process"/>
    <property type="evidence" value="ECO:0007669"/>
    <property type="project" value="InterPro"/>
</dbReference>
<protein>
    <recommendedName>
        <fullName evidence="3">Chitooligosaccharide deacetylase</fullName>
    </recommendedName>
    <alternativeName>
        <fullName evidence="4">Nodulation protein B</fullName>
    </alternativeName>
</protein>
<evidence type="ECO:0000313" key="6">
    <source>
        <dbReference type="EMBL" id="MCK8783692.1"/>
    </source>
</evidence>
<comment type="caution">
    <text evidence="6">The sequence shown here is derived from an EMBL/GenBank/DDBJ whole genome shotgun (WGS) entry which is preliminary data.</text>
</comment>
<accession>A0A9X1Y7U9</accession>
<evidence type="ECO:0000256" key="4">
    <source>
        <dbReference type="ARBA" id="ARBA00032976"/>
    </source>
</evidence>
<dbReference type="CDD" id="cd10916">
    <property type="entry name" value="CE4_PuuE_HpPgdA_like"/>
    <property type="match status" value="1"/>
</dbReference>
<dbReference type="AlphaFoldDB" id="A0A9X1Y7U9"/>
<organism evidence="6 7">
    <name type="scientific">Roseomonas acroporae</name>
    <dbReference type="NCBI Taxonomy" id="2937791"/>
    <lineage>
        <taxon>Bacteria</taxon>
        <taxon>Pseudomonadati</taxon>
        <taxon>Pseudomonadota</taxon>
        <taxon>Alphaproteobacteria</taxon>
        <taxon>Acetobacterales</taxon>
        <taxon>Roseomonadaceae</taxon>
        <taxon>Roseomonas</taxon>
    </lineage>
</organism>
<gene>
    <name evidence="6" type="ORF">M0638_04760</name>
</gene>
<dbReference type="PANTHER" id="PTHR43123">
    <property type="entry name" value="POLYSACCHARIDE DEACETYLASE-RELATED"/>
    <property type="match status" value="1"/>
</dbReference>
<dbReference type="Pfam" id="PF01522">
    <property type="entry name" value="Polysacc_deac_1"/>
    <property type="match status" value="1"/>
</dbReference>
<dbReference type="Gene3D" id="3.20.20.370">
    <property type="entry name" value="Glycoside hydrolase/deacetylase"/>
    <property type="match status" value="1"/>
</dbReference>
<feature type="domain" description="NodB homology" evidence="5">
    <location>
        <begin position="69"/>
        <end position="173"/>
    </location>
</feature>
<comment type="function">
    <text evidence="1">Is involved in generating a small heat-stable compound (Nod), an acylated oligomer of N-acetylglucosamine, that stimulates mitosis in various plant protoplasts.</text>
</comment>
<evidence type="ECO:0000256" key="2">
    <source>
        <dbReference type="ARBA" id="ARBA00010973"/>
    </source>
</evidence>
<reference evidence="6" key="1">
    <citation type="submission" date="2022-04" db="EMBL/GenBank/DDBJ databases">
        <title>Roseomonas acroporae sp. nov., isolated from coral Acropora digitifera.</title>
        <authorList>
            <person name="Sun H."/>
        </authorList>
    </citation>
    <scope>NUCLEOTIDE SEQUENCE</scope>
    <source>
        <strain evidence="6">NAR14</strain>
    </source>
</reference>
<dbReference type="SUPFAM" id="SSF88713">
    <property type="entry name" value="Glycoside hydrolase/deacetylase"/>
    <property type="match status" value="1"/>
</dbReference>
<dbReference type="InterPro" id="IPR002509">
    <property type="entry name" value="NODB_dom"/>
</dbReference>
<comment type="similarity">
    <text evidence="2">Belongs to the polysaccharide deacetylase family.</text>
</comment>
<name>A0A9X1Y7U9_9PROT</name>
<dbReference type="PANTHER" id="PTHR43123:SF1">
    <property type="entry name" value="POLYSACCHARIDE DEACETYLASE-RELATED"/>
    <property type="match status" value="1"/>
</dbReference>
<keyword evidence="7" id="KW-1185">Reference proteome</keyword>
<evidence type="ECO:0000256" key="1">
    <source>
        <dbReference type="ARBA" id="ARBA00003236"/>
    </source>
</evidence>
<dbReference type="EMBL" id="JALPRX010000016">
    <property type="protein sequence ID" value="MCK8783692.1"/>
    <property type="molecule type" value="Genomic_DNA"/>
</dbReference>
<proteinExistence type="inferred from homology"/>
<evidence type="ECO:0000313" key="7">
    <source>
        <dbReference type="Proteomes" id="UP001139516"/>
    </source>
</evidence>
<dbReference type="InterPro" id="IPR011330">
    <property type="entry name" value="Glyco_hydro/deAcase_b/a-brl"/>
</dbReference>
<dbReference type="RefSeq" id="WP_248665818.1">
    <property type="nucleotide sequence ID" value="NZ_JALPRX010000016.1"/>
</dbReference>
<evidence type="ECO:0000259" key="5">
    <source>
        <dbReference type="Pfam" id="PF01522"/>
    </source>
</evidence>
<sequence>MTELHQAGEPGARAAFRWPGGRSVAVVLSIAYEVWAEGHVSGVGPMGNPLPPGVFDTNADSYGRYGARTGIGRLLRLVGKVGVPVDVFTSGALAERDPAQVRAIAAAGHGIVAHGYTQDAIPAKLTPEQEAESIRLTTERLADVTGRRPSGWISPRASPGPATRDLLARAGYRWHADGLDADLPHVEHHAGRPLVSVPLGVELNDLAHAMRHGRTPRQFIEMFEDAVTHCLADADHPVVLDVLVHAHCYGRPASAWAFAEIARLCLGHDELWLTTRERIADVVLADQGESRSP</sequence>
<evidence type="ECO:0000256" key="3">
    <source>
        <dbReference type="ARBA" id="ARBA00020071"/>
    </source>
</evidence>